<keyword evidence="3" id="KW-1185">Reference proteome</keyword>
<name>A0A9D4LYI3_DREPO</name>
<feature type="compositionally biased region" description="Low complexity" evidence="1">
    <location>
        <begin position="1"/>
        <end position="13"/>
    </location>
</feature>
<feature type="region of interest" description="Disordered" evidence="1">
    <location>
        <begin position="1"/>
        <end position="25"/>
    </location>
</feature>
<accession>A0A9D4LYI3</accession>
<dbReference type="AlphaFoldDB" id="A0A9D4LYI3"/>
<reference evidence="2" key="2">
    <citation type="submission" date="2020-11" db="EMBL/GenBank/DDBJ databases">
        <authorList>
            <person name="McCartney M.A."/>
            <person name="Auch B."/>
            <person name="Kono T."/>
            <person name="Mallez S."/>
            <person name="Becker A."/>
            <person name="Gohl D.M."/>
            <person name="Silverstein K.A.T."/>
            <person name="Koren S."/>
            <person name="Bechman K.B."/>
            <person name="Herman A."/>
            <person name="Abrahante J.E."/>
            <person name="Garbe J."/>
        </authorList>
    </citation>
    <scope>NUCLEOTIDE SEQUENCE</scope>
    <source>
        <strain evidence="2">Duluth1</strain>
        <tissue evidence="2">Whole animal</tissue>
    </source>
</reference>
<comment type="caution">
    <text evidence="2">The sequence shown here is derived from an EMBL/GenBank/DDBJ whole genome shotgun (WGS) entry which is preliminary data.</text>
</comment>
<proteinExistence type="predicted"/>
<dbReference type="Proteomes" id="UP000828390">
    <property type="component" value="Unassembled WGS sequence"/>
</dbReference>
<gene>
    <name evidence="2" type="ORF">DPMN_029329</name>
</gene>
<sequence>MVPSQEEQNNSEPSELEVGRPQIASESVQTMIECTEPAIQLELQDEEVDLNNNSGSFDEDTPVEQQQITAPPKKQTSAKGCQTNIKISERHASKGTHSWQACSQDGFGWGPVLDHKPLHVSRCPVSVTVFGTGHYTYVNTKEGDAHHLQQPNGYFLPVCFFSRLCG</sequence>
<evidence type="ECO:0000313" key="3">
    <source>
        <dbReference type="Proteomes" id="UP000828390"/>
    </source>
</evidence>
<evidence type="ECO:0000313" key="2">
    <source>
        <dbReference type="EMBL" id="KAH3866269.1"/>
    </source>
</evidence>
<organism evidence="2 3">
    <name type="scientific">Dreissena polymorpha</name>
    <name type="common">Zebra mussel</name>
    <name type="synonym">Mytilus polymorpha</name>
    <dbReference type="NCBI Taxonomy" id="45954"/>
    <lineage>
        <taxon>Eukaryota</taxon>
        <taxon>Metazoa</taxon>
        <taxon>Spiralia</taxon>
        <taxon>Lophotrochozoa</taxon>
        <taxon>Mollusca</taxon>
        <taxon>Bivalvia</taxon>
        <taxon>Autobranchia</taxon>
        <taxon>Heteroconchia</taxon>
        <taxon>Euheterodonta</taxon>
        <taxon>Imparidentia</taxon>
        <taxon>Neoheterodontei</taxon>
        <taxon>Myida</taxon>
        <taxon>Dreissenoidea</taxon>
        <taxon>Dreissenidae</taxon>
        <taxon>Dreissena</taxon>
    </lineage>
</organism>
<protein>
    <submittedName>
        <fullName evidence="2">Uncharacterized protein</fullName>
    </submittedName>
</protein>
<feature type="compositionally biased region" description="Polar residues" evidence="1">
    <location>
        <begin position="63"/>
        <end position="81"/>
    </location>
</feature>
<dbReference type="EMBL" id="JAIWYP010000002">
    <property type="protein sequence ID" value="KAH3866269.1"/>
    <property type="molecule type" value="Genomic_DNA"/>
</dbReference>
<feature type="region of interest" description="Disordered" evidence="1">
    <location>
        <begin position="46"/>
        <end position="81"/>
    </location>
</feature>
<reference evidence="2" key="1">
    <citation type="journal article" date="2019" name="bioRxiv">
        <title>The Genome of the Zebra Mussel, Dreissena polymorpha: A Resource for Invasive Species Research.</title>
        <authorList>
            <person name="McCartney M.A."/>
            <person name="Auch B."/>
            <person name="Kono T."/>
            <person name="Mallez S."/>
            <person name="Zhang Y."/>
            <person name="Obille A."/>
            <person name="Becker A."/>
            <person name="Abrahante J.E."/>
            <person name="Garbe J."/>
            <person name="Badalamenti J.P."/>
            <person name="Herman A."/>
            <person name="Mangelson H."/>
            <person name="Liachko I."/>
            <person name="Sullivan S."/>
            <person name="Sone E.D."/>
            <person name="Koren S."/>
            <person name="Silverstein K.A.T."/>
            <person name="Beckman K.B."/>
            <person name="Gohl D.M."/>
        </authorList>
    </citation>
    <scope>NUCLEOTIDE SEQUENCE</scope>
    <source>
        <strain evidence="2">Duluth1</strain>
        <tissue evidence="2">Whole animal</tissue>
    </source>
</reference>
<evidence type="ECO:0000256" key="1">
    <source>
        <dbReference type="SAM" id="MobiDB-lite"/>
    </source>
</evidence>